<sequence>MPLKAPDTILNGPHLALFAGAFISIASAVIVMLGSVALRHFALGNVVVAIVTFGTSAVNAVAQLIMLGIIYVSVATHPESKSLNDVRFVDGKFDTNGRQFTHETWACMMGNLYLTQEPWSTNACSEYHYARYLTIIMSVAGAMIVGVAYWPVRPVLFMDSKNVADGKA</sequence>
<organism evidence="2 3">
    <name type="scientific">Melanomma pulvis-pyrius CBS 109.77</name>
    <dbReference type="NCBI Taxonomy" id="1314802"/>
    <lineage>
        <taxon>Eukaryota</taxon>
        <taxon>Fungi</taxon>
        <taxon>Dikarya</taxon>
        <taxon>Ascomycota</taxon>
        <taxon>Pezizomycotina</taxon>
        <taxon>Dothideomycetes</taxon>
        <taxon>Pleosporomycetidae</taxon>
        <taxon>Pleosporales</taxon>
        <taxon>Melanommataceae</taxon>
        <taxon>Melanomma</taxon>
    </lineage>
</organism>
<keyword evidence="1" id="KW-0812">Transmembrane</keyword>
<evidence type="ECO:0008006" key="4">
    <source>
        <dbReference type="Google" id="ProtNLM"/>
    </source>
</evidence>
<evidence type="ECO:0000313" key="2">
    <source>
        <dbReference type="EMBL" id="KAF2791684.1"/>
    </source>
</evidence>
<dbReference type="EMBL" id="MU002007">
    <property type="protein sequence ID" value="KAF2791684.1"/>
    <property type="molecule type" value="Genomic_DNA"/>
</dbReference>
<dbReference type="Proteomes" id="UP000799757">
    <property type="component" value="Unassembled WGS sequence"/>
</dbReference>
<feature type="transmembrane region" description="Helical" evidence="1">
    <location>
        <begin position="15"/>
        <end position="34"/>
    </location>
</feature>
<feature type="transmembrane region" description="Helical" evidence="1">
    <location>
        <begin position="129"/>
        <end position="152"/>
    </location>
</feature>
<dbReference type="OrthoDB" id="3782375at2759"/>
<keyword evidence="1" id="KW-1133">Transmembrane helix</keyword>
<keyword evidence="3" id="KW-1185">Reference proteome</keyword>
<reference evidence="2" key="1">
    <citation type="journal article" date="2020" name="Stud. Mycol.">
        <title>101 Dothideomycetes genomes: a test case for predicting lifestyles and emergence of pathogens.</title>
        <authorList>
            <person name="Haridas S."/>
            <person name="Albert R."/>
            <person name="Binder M."/>
            <person name="Bloem J."/>
            <person name="Labutti K."/>
            <person name="Salamov A."/>
            <person name="Andreopoulos B."/>
            <person name="Baker S."/>
            <person name="Barry K."/>
            <person name="Bills G."/>
            <person name="Bluhm B."/>
            <person name="Cannon C."/>
            <person name="Castanera R."/>
            <person name="Culley D."/>
            <person name="Daum C."/>
            <person name="Ezra D."/>
            <person name="Gonzalez J."/>
            <person name="Henrissat B."/>
            <person name="Kuo A."/>
            <person name="Liang C."/>
            <person name="Lipzen A."/>
            <person name="Lutzoni F."/>
            <person name="Magnuson J."/>
            <person name="Mondo S."/>
            <person name="Nolan M."/>
            <person name="Ohm R."/>
            <person name="Pangilinan J."/>
            <person name="Park H.-J."/>
            <person name="Ramirez L."/>
            <person name="Alfaro M."/>
            <person name="Sun H."/>
            <person name="Tritt A."/>
            <person name="Yoshinaga Y."/>
            <person name="Zwiers L.-H."/>
            <person name="Turgeon B."/>
            <person name="Goodwin S."/>
            <person name="Spatafora J."/>
            <person name="Crous P."/>
            <person name="Grigoriev I."/>
        </authorList>
    </citation>
    <scope>NUCLEOTIDE SEQUENCE</scope>
    <source>
        <strain evidence="2">CBS 109.77</strain>
    </source>
</reference>
<accession>A0A6A6X6A9</accession>
<name>A0A6A6X6A9_9PLEO</name>
<proteinExistence type="predicted"/>
<keyword evidence="1" id="KW-0472">Membrane</keyword>
<evidence type="ECO:0000256" key="1">
    <source>
        <dbReference type="SAM" id="Phobius"/>
    </source>
</evidence>
<feature type="transmembrane region" description="Helical" evidence="1">
    <location>
        <begin position="46"/>
        <end position="74"/>
    </location>
</feature>
<gene>
    <name evidence="2" type="ORF">K505DRAFT_248398</name>
</gene>
<protein>
    <recommendedName>
        <fullName evidence="4">MARVEL domain-containing protein</fullName>
    </recommendedName>
</protein>
<dbReference type="AlphaFoldDB" id="A0A6A6X6A9"/>
<evidence type="ECO:0000313" key="3">
    <source>
        <dbReference type="Proteomes" id="UP000799757"/>
    </source>
</evidence>